<dbReference type="FunCoup" id="I7MHM6">
    <property type="interactions" value="42"/>
</dbReference>
<comment type="catalytic activity">
    <reaction evidence="11">
        <text>adenosine + H2O + H(+) = inosine + NH4(+)</text>
        <dbReference type="Rhea" id="RHEA:24408"/>
        <dbReference type="ChEBI" id="CHEBI:15377"/>
        <dbReference type="ChEBI" id="CHEBI:15378"/>
        <dbReference type="ChEBI" id="CHEBI:16335"/>
        <dbReference type="ChEBI" id="CHEBI:17596"/>
        <dbReference type="ChEBI" id="CHEBI:28938"/>
        <dbReference type="EC" id="3.5.4.4"/>
    </reaction>
</comment>
<dbReference type="InParanoid" id="I7MHM6"/>
<keyword evidence="6" id="KW-0964">Secreted</keyword>
<dbReference type="EC" id="3.5.4.4" evidence="5"/>
<evidence type="ECO:0000256" key="11">
    <source>
        <dbReference type="ARBA" id="ARBA00047764"/>
    </source>
</evidence>
<dbReference type="OrthoDB" id="409444at2759"/>
<dbReference type="eggNOG" id="KOG1097">
    <property type="taxonomic scope" value="Eukaryota"/>
</dbReference>
<dbReference type="GO" id="GO:0046872">
    <property type="term" value="F:metal ion binding"/>
    <property type="evidence" value="ECO:0007669"/>
    <property type="project" value="UniProtKB-KW"/>
</dbReference>
<dbReference type="SUPFAM" id="SSF51556">
    <property type="entry name" value="Metallo-dependent hydrolases"/>
    <property type="match status" value="1"/>
</dbReference>
<evidence type="ECO:0000256" key="9">
    <source>
        <dbReference type="ARBA" id="ARBA00022729"/>
    </source>
</evidence>
<name>I7MHM6_TETTS</name>
<dbReference type="GO" id="GO:0046103">
    <property type="term" value="P:inosine biosynthetic process"/>
    <property type="evidence" value="ECO:0007669"/>
    <property type="project" value="TreeGrafter"/>
</dbReference>
<accession>I7MHM6</accession>
<dbReference type="OMA" id="FQACFGP"/>
<evidence type="ECO:0000313" key="14">
    <source>
        <dbReference type="Proteomes" id="UP000009168"/>
    </source>
</evidence>
<keyword evidence="7" id="KW-0479">Metal-binding</keyword>
<dbReference type="AlphaFoldDB" id="I7MHM6"/>
<dbReference type="EMBL" id="GG662504">
    <property type="protein sequence ID" value="EAS03113.3"/>
    <property type="molecule type" value="Genomic_DNA"/>
</dbReference>
<keyword evidence="9" id="KW-0732">Signal</keyword>
<keyword evidence="8" id="KW-0660">Purine salvage</keyword>
<protein>
    <recommendedName>
        <fullName evidence="5">adenosine deaminase</fullName>
        <ecNumber evidence="5">3.5.4.4</ecNumber>
    </recommendedName>
</protein>
<evidence type="ECO:0000256" key="6">
    <source>
        <dbReference type="ARBA" id="ARBA00022525"/>
    </source>
</evidence>
<evidence type="ECO:0000256" key="8">
    <source>
        <dbReference type="ARBA" id="ARBA00022726"/>
    </source>
</evidence>
<comment type="subcellular location">
    <subcellularLocation>
        <location evidence="2">Secreted</location>
    </subcellularLocation>
</comment>
<dbReference type="PANTHER" id="PTHR11409">
    <property type="entry name" value="ADENOSINE DEAMINASE"/>
    <property type="match status" value="1"/>
</dbReference>
<dbReference type="Gene3D" id="3.20.20.140">
    <property type="entry name" value="Metal-dependent hydrolases"/>
    <property type="match status" value="1"/>
</dbReference>
<dbReference type="InterPro" id="IPR001365">
    <property type="entry name" value="A_deaminase_dom"/>
</dbReference>
<gene>
    <name evidence="13" type="ORF">TTHERM_00445940</name>
</gene>
<dbReference type="UniPathway" id="UPA00606"/>
<dbReference type="KEGG" id="tet:TTHERM_00445940"/>
<dbReference type="InterPro" id="IPR006330">
    <property type="entry name" value="Ado/ade_deaminase"/>
</dbReference>
<dbReference type="InterPro" id="IPR032466">
    <property type="entry name" value="Metal_Hydrolase"/>
</dbReference>
<evidence type="ECO:0000313" key="13">
    <source>
        <dbReference type="EMBL" id="EAS03113.3"/>
    </source>
</evidence>
<evidence type="ECO:0000256" key="2">
    <source>
        <dbReference type="ARBA" id="ARBA00004613"/>
    </source>
</evidence>
<dbReference type="HOGENOM" id="CLU_022829_2_0_1"/>
<evidence type="ECO:0000256" key="4">
    <source>
        <dbReference type="ARBA" id="ARBA00006083"/>
    </source>
</evidence>
<dbReference type="GO" id="GO:0006166">
    <property type="term" value="P:purine ribonucleoside salvage"/>
    <property type="evidence" value="ECO:0007669"/>
    <property type="project" value="UniProtKB-KW"/>
</dbReference>
<comment type="cofactor">
    <cofactor evidence="1">
        <name>Zn(2+)</name>
        <dbReference type="ChEBI" id="CHEBI:29105"/>
    </cofactor>
</comment>
<evidence type="ECO:0000256" key="5">
    <source>
        <dbReference type="ARBA" id="ARBA00012784"/>
    </source>
</evidence>
<comment type="similarity">
    <text evidence="4">Belongs to the metallo-dependent hydrolases superfamily. Adenosine and AMP deaminases family. ADGF subfamily.</text>
</comment>
<evidence type="ECO:0000256" key="1">
    <source>
        <dbReference type="ARBA" id="ARBA00001947"/>
    </source>
</evidence>
<dbReference type="Proteomes" id="UP000009168">
    <property type="component" value="Unassembled WGS sequence"/>
</dbReference>
<dbReference type="RefSeq" id="XP_001023358.3">
    <property type="nucleotide sequence ID" value="XM_001023358.4"/>
</dbReference>
<evidence type="ECO:0000259" key="12">
    <source>
        <dbReference type="Pfam" id="PF00962"/>
    </source>
</evidence>
<comment type="pathway">
    <text evidence="3">Purine metabolism; purine nucleoside salvage.</text>
</comment>
<evidence type="ECO:0000256" key="10">
    <source>
        <dbReference type="ARBA" id="ARBA00022801"/>
    </source>
</evidence>
<proteinExistence type="inferred from homology"/>
<organism evidence="13 14">
    <name type="scientific">Tetrahymena thermophila (strain SB210)</name>
    <dbReference type="NCBI Taxonomy" id="312017"/>
    <lineage>
        <taxon>Eukaryota</taxon>
        <taxon>Sar</taxon>
        <taxon>Alveolata</taxon>
        <taxon>Ciliophora</taxon>
        <taxon>Intramacronucleata</taxon>
        <taxon>Oligohymenophorea</taxon>
        <taxon>Hymenostomatida</taxon>
        <taxon>Tetrahymenina</taxon>
        <taxon>Tetrahymenidae</taxon>
        <taxon>Tetrahymena</taxon>
    </lineage>
</organism>
<dbReference type="STRING" id="312017.I7MHM6"/>
<dbReference type="Pfam" id="PF00962">
    <property type="entry name" value="A_deaminase"/>
    <property type="match status" value="1"/>
</dbReference>
<keyword evidence="14" id="KW-1185">Reference proteome</keyword>
<dbReference type="PANTHER" id="PTHR11409:SF39">
    <property type="entry name" value="ADENOSINE DEAMINASE 2"/>
    <property type="match status" value="1"/>
</dbReference>
<keyword evidence="10" id="KW-0378">Hydrolase</keyword>
<dbReference type="FunFam" id="3.20.20.140:FF:000017">
    <property type="entry name" value="Adenosine deaminase 2"/>
    <property type="match status" value="1"/>
</dbReference>
<dbReference type="GeneID" id="7823385"/>
<evidence type="ECO:0000256" key="3">
    <source>
        <dbReference type="ARBA" id="ARBA00005058"/>
    </source>
</evidence>
<sequence length="478" mass="57034">MEEYLAKREKLLKEINDRKFSGLSFTPQEEAANETFKNMLLKEKQQLKGNFFQRYTLQYKQQIEESNCFKVIRQMPKGATLHIHFDTANDVEWFFQNLAYLPTTFYNQSNLRFRYFKNEKVAEPGYVMLSKLRDQHPDKHQFEADIKKRLQITQEEAHDLKADIWQIFEQKIQAMWQLILHKDYFKQYLYRVFQVFFNDGIYRIEARALLHSIFDDDLNPLPLDEEYQVYQEVINRAKKEIHPQFSYATIIQGLKQWNKETIQKYLDESILAKTKYPDFFIGFDLVQQEDANQPLEFYAPVLLKKQQLEQSMGISLPYIFHGGQSLNNFSNTNIIDMILMDTKRIGHGYNLTNHAYLMEYVKENKICIEINPMSCQILRYIHDLRLHPAKLFLNYGIPICINPDDPGFFGVLGVSYDFYTLAIAQEFDLKDLKLCCYYSIKHSLANEEEKQHLMQLWLNNWQEFIAKFTQQYPSVIKE</sequence>
<feature type="domain" description="Adenosine deaminase" evidence="12">
    <location>
        <begin position="164"/>
        <end position="455"/>
    </location>
</feature>
<dbReference type="GO" id="GO:0005576">
    <property type="term" value="C:extracellular region"/>
    <property type="evidence" value="ECO:0007669"/>
    <property type="project" value="UniProtKB-SubCell"/>
</dbReference>
<dbReference type="GO" id="GO:0006154">
    <property type="term" value="P:adenosine catabolic process"/>
    <property type="evidence" value="ECO:0007669"/>
    <property type="project" value="TreeGrafter"/>
</dbReference>
<dbReference type="GO" id="GO:0004000">
    <property type="term" value="F:adenosine deaminase activity"/>
    <property type="evidence" value="ECO:0007669"/>
    <property type="project" value="TreeGrafter"/>
</dbReference>
<evidence type="ECO:0000256" key="7">
    <source>
        <dbReference type="ARBA" id="ARBA00022723"/>
    </source>
</evidence>
<reference evidence="14" key="1">
    <citation type="journal article" date="2006" name="PLoS Biol.">
        <title>Macronuclear genome sequence of the ciliate Tetrahymena thermophila, a model eukaryote.</title>
        <authorList>
            <person name="Eisen J.A."/>
            <person name="Coyne R.S."/>
            <person name="Wu M."/>
            <person name="Wu D."/>
            <person name="Thiagarajan M."/>
            <person name="Wortman J.R."/>
            <person name="Badger J.H."/>
            <person name="Ren Q."/>
            <person name="Amedeo P."/>
            <person name="Jones K.M."/>
            <person name="Tallon L.J."/>
            <person name="Delcher A.L."/>
            <person name="Salzberg S.L."/>
            <person name="Silva J.C."/>
            <person name="Haas B.J."/>
            <person name="Majoros W.H."/>
            <person name="Farzad M."/>
            <person name="Carlton J.M."/>
            <person name="Smith R.K. Jr."/>
            <person name="Garg J."/>
            <person name="Pearlman R.E."/>
            <person name="Karrer K.M."/>
            <person name="Sun L."/>
            <person name="Manning G."/>
            <person name="Elde N.C."/>
            <person name="Turkewitz A.P."/>
            <person name="Asai D.J."/>
            <person name="Wilkes D.E."/>
            <person name="Wang Y."/>
            <person name="Cai H."/>
            <person name="Collins K."/>
            <person name="Stewart B.A."/>
            <person name="Lee S.R."/>
            <person name="Wilamowska K."/>
            <person name="Weinberg Z."/>
            <person name="Ruzzo W.L."/>
            <person name="Wloga D."/>
            <person name="Gaertig J."/>
            <person name="Frankel J."/>
            <person name="Tsao C.-C."/>
            <person name="Gorovsky M.A."/>
            <person name="Keeling P.J."/>
            <person name="Waller R.F."/>
            <person name="Patron N.J."/>
            <person name="Cherry J.M."/>
            <person name="Stover N.A."/>
            <person name="Krieger C.J."/>
            <person name="del Toro C."/>
            <person name="Ryder H.F."/>
            <person name="Williamson S.C."/>
            <person name="Barbeau R.A."/>
            <person name="Hamilton E.P."/>
            <person name="Orias E."/>
        </authorList>
    </citation>
    <scope>NUCLEOTIDE SEQUENCE [LARGE SCALE GENOMIC DNA]</scope>
    <source>
        <strain evidence="14">SB210</strain>
    </source>
</reference>